<keyword evidence="14" id="KW-1185">Reference proteome</keyword>
<organism evidence="13 14">
    <name type="scientific">Clarias magur</name>
    <name type="common">Asian catfish</name>
    <name type="synonym">Macropteronotus magur</name>
    <dbReference type="NCBI Taxonomy" id="1594786"/>
    <lineage>
        <taxon>Eukaryota</taxon>
        <taxon>Metazoa</taxon>
        <taxon>Chordata</taxon>
        <taxon>Craniata</taxon>
        <taxon>Vertebrata</taxon>
        <taxon>Euteleostomi</taxon>
        <taxon>Actinopterygii</taxon>
        <taxon>Neopterygii</taxon>
        <taxon>Teleostei</taxon>
        <taxon>Ostariophysi</taxon>
        <taxon>Siluriformes</taxon>
        <taxon>Clariidae</taxon>
        <taxon>Clarias</taxon>
    </lineage>
</organism>
<feature type="non-terminal residue" evidence="13">
    <location>
        <position position="1"/>
    </location>
</feature>
<sequence>LCSLPHGLDTPFSRLLEHLLSACVSLDLCMFSFSNTELSRAVQLLHQRGVRVRVLTDRDYMSISGSQIGVLRKA</sequence>
<comment type="catalytic activity">
    <reaction evidence="11">
        <text>a cardiolipin + H2O = a 1,2-diacyl-sn-glycero-3-phospho-(1'-sn-glycerol) + a 1,2-diacyl-sn-glycero-3-phosphate + H(+)</text>
        <dbReference type="Rhea" id="RHEA:44884"/>
        <dbReference type="ChEBI" id="CHEBI:15377"/>
        <dbReference type="ChEBI" id="CHEBI:15378"/>
        <dbReference type="ChEBI" id="CHEBI:58608"/>
        <dbReference type="ChEBI" id="CHEBI:62237"/>
        <dbReference type="ChEBI" id="CHEBI:64716"/>
    </reaction>
    <physiologicalReaction direction="left-to-right" evidence="11">
        <dbReference type="Rhea" id="RHEA:44885"/>
    </physiologicalReaction>
</comment>
<dbReference type="Gene3D" id="3.30.870.10">
    <property type="entry name" value="Endonuclease Chain A"/>
    <property type="match status" value="1"/>
</dbReference>
<keyword evidence="1 13" id="KW-0378">Hydrolase</keyword>
<dbReference type="Proteomes" id="UP000727407">
    <property type="component" value="Unassembled WGS sequence"/>
</dbReference>
<evidence type="ECO:0000313" key="14">
    <source>
        <dbReference type="Proteomes" id="UP000727407"/>
    </source>
</evidence>
<dbReference type="GO" id="GO:0016042">
    <property type="term" value="P:lipid catabolic process"/>
    <property type="evidence" value="ECO:0007669"/>
    <property type="project" value="UniProtKB-KW"/>
</dbReference>
<evidence type="ECO:0000256" key="2">
    <source>
        <dbReference type="ARBA" id="ARBA00022963"/>
    </source>
</evidence>
<evidence type="ECO:0000256" key="8">
    <source>
        <dbReference type="ARBA" id="ARBA00042226"/>
    </source>
</evidence>
<keyword evidence="4" id="KW-0469">Meiosis</keyword>
<protein>
    <recommendedName>
        <fullName evidence="6">Mitochondrial cardiolipin hydrolase</fullName>
    </recommendedName>
    <alternativeName>
        <fullName evidence="8">Choline phosphatase 6</fullName>
    </alternativeName>
    <alternativeName>
        <fullName evidence="10">Mitochondrial phospholipase</fullName>
    </alternativeName>
    <alternativeName>
        <fullName evidence="9">Phosphatidylcholine-hydrolyzing phospholipase D6</fullName>
    </alternativeName>
    <alternativeName>
        <fullName evidence="7">Phospholipase D6</fullName>
    </alternativeName>
</protein>
<evidence type="ECO:0000256" key="7">
    <source>
        <dbReference type="ARBA" id="ARBA00041680"/>
    </source>
</evidence>
<comment type="caution">
    <text evidence="13">The sequence shown here is derived from an EMBL/GenBank/DDBJ whole genome shotgun (WGS) entry which is preliminary data.</text>
</comment>
<dbReference type="InterPro" id="IPR051406">
    <property type="entry name" value="PLD_domain"/>
</dbReference>
<evidence type="ECO:0000256" key="11">
    <source>
        <dbReference type="ARBA" id="ARBA00048101"/>
    </source>
</evidence>
<dbReference type="PANTHER" id="PTHR43856:SF1">
    <property type="entry name" value="MITOCHONDRIAL CARDIOLIPIN HYDROLASE"/>
    <property type="match status" value="1"/>
</dbReference>
<dbReference type="SUPFAM" id="SSF56024">
    <property type="entry name" value="Phospholipase D/nuclease"/>
    <property type="match status" value="1"/>
</dbReference>
<dbReference type="EMBL" id="QNUK01000006">
    <property type="protein sequence ID" value="KAF5909255.1"/>
    <property type="molecule type" value="Genomic_DNA"/>
</dbReference>
<evidence type="ECO:0000256" key="5">
    <source>
        <dbReference type="ARBA" id="ARBA00038012"/>
    </source>
</evidence>
<evidence type="ECO:0000256" key="4">
    <source>
        <dbReference type="ARBA" id="ARBA00023254"/>
    </source>
</evidence>
<feature type="non-terminal residue" evidence="13">
    <location>
        <position position="74"/>
    </location>
</feature>
<name>A0A8J4XGJ1_CLAMG</name>
<evidence type="ECO:0000259" key="12">
    <source>
        <dbReference type="Pfam" id="PF13091"/>
    </source>
</evidence>
<comment type="similarity">
    <text evidence="5">Belongs to the phospholipase D family. MitoPLD/Zucchini subfamily.</text>
</comment>
<gene>
    <name evidence="13" type="primary">pld6</name>
    <name evidence="13" type="ORF">DAT39_001035</name>
</gene>
<dbReference type="OrthoDB" id="5205528at2759"/>
<proteinExistence type="inferred from homology"/>
<evidence type="ECO:0000256" key="9">
    <source>
        <dbReference type="ARBA" id="ARBA00043135"/>
    </source>
</evidence>
<evidence type="ECO:0000256" key="6">
    <source>
        <dbReference type="ARBA" id="ARBA00040549"/>
    </source>
</evidence>
<accession>A0A8J4XGJ1</accession>
<dbReference type="InterPro" id="IPR025202">
    <property type="entry name" value="PLD-like_dom"/>
</dbReference>
<dbReference type="GO" id="GO:0005739">
    <property type="term" value="C:mitochondrion"/>
    <property type="evidence" value="ECO:0007669"/>
    <property type="project" value="TreeGrafter"/>
</dbReference>
<dbReference type="Pfam" id="PF13091">
    <property type="entry name" value="PLDc_2"/>
    <property type="match status" value="1"/>
</dbReference>
<dbReference type="GO" id="GO:0034587">
    <property type="term" value="P:piRNA processing"/>
    <property type="evidence" value="ECO:0007669"/>
    <property type="project" value="TreeGrafter"/>
</dbReference>
<evidence type="ECO:0000256" key="1">
    <source>
        <dbReference type="ARBA" id="ARBA00022801"/>
    </source>
</evidence>
<dbReference type="AlphaFoldDB" id="A0A8J4XGJ1"/>
<keyword evidence="3" id="KW-0443">Lipid metabolism</keyword>
<evidence type="ECO:0000256" key="3">
    <source>
        <dbReference type="ARBA" id="ARBA00023098"/>
    </source>
</evidence>
<keyword evidence="2" id="KW-0442">Lipid degradation</keyword>
<dbReference type="GO" id="GO:0016891">
    <property type="term" value="F:RNA endonuclease activity producing 5'-phosphomonoesters, hydrolytic mechanism"/>
    <property type="evidence" value="ECO:0007669"/>
    <property type="project" value="TreeGrafter"/>
</dbReference>
<dbReference type="PANTHER" id="PTHR43856">
    <property type="entry name" value="CARDIOLIPIN HYDROLASE"/>
    <property type="match status" value="1"/>
</dbReference>
<evidence type="ECO:0000313" key="13">
    <source>
        <dbReference type="EMBL" id="KAF5909255.1"/>
    </source>
</evidence>
<feature type="domain" description="Phospholipase D-like" evidence="12">
    <location>
        <begin position="15"/>
        <end position="59"/>
    </location>
</feature>
<dbReference type="GO" id="GO:0051321">
    <property type="term" value="P:meiotic cell cycle"/>
    <property type="evidence" value="ECO:0007669"/>
    <property type="project" value="UniProtKB-KW"/>
</dbReference>
<evidence type="ECO:0000256" key="10">
    <source>
        <dbReference type="ARBA" id="ARBA00043167"/>
    </source>
</evidence>
<reference evidence="13" key="1">
    <citation type="submission" date="2020-07" db="EMBL/GenBank/DDBJ databases">
        <title>Clarias magur genome sequencing, assembly and annotation.</title>
        <authorList>
            <person name="Kushwaha B."/>
            <person name="Kumar R."/>
            <person name="Das P."/>
            <person name="Joshi C.G."/>
            <person name="Kumar D."/>
            <person name="Nagpure N.S."/>
            <person name="Pandey M."/>
            <person name="Agarwal S."/>
            <person name="Srivastava S."/>
            <person name="Singh M."/>
            <person name="Sahoo L."/>
            <person name="Jayasankar P."/>
            <person name="Meher P.K."/>
            <person name="Koringa P.G."/>
            <person name="Iquebal M.A."/>
            <person name="Das S.P."/>
            <person name="Bit A."/>
            <person name="Patnaik S."/>
            <person name="Patel N."/>
            <person name="Shah T.M."/>
            <person name="Hinsu A."/>
            <person name="Jena J.K."/>
        </authorList>
    </citation>
    <scope>NUCLEOTIDE SEQUENCE</scope>
    <source>
        <strain evidence="13">CIFAMagur01</strain>
        <tissue evidence="13">Testis</tissue>
    </source>
</reference>